<protein>
    <submittedName>
        <fullName evidence="2">Uncharacterized protein</fullName>
    </submittedName>
</protein>
<sequence>MYVEVNDRRLTSTAKKQNAAVIENKLTNSPPWNSPNAKPKDKSFPSGLERQLTLHLDKTAWPPIQRNVSSTLTKRRKQQRTVLTTNDRSKPTEHTGIPLENRITSRLQDSDPQKESSSFTSKRYENRLPYKHFSP</sequence>
<keyword evidence="3" id="KW-1185">Reference proteome</keyword>
<accession>A0ABV0MUN8</accession>
<dbReference type="Proteomes" id="UP001476798">
    <property type="component" value="Unassembled WGS sequence"/>
</dbReference>
<dbReference type="EMBL" id="JAHRIO010012081">
    <property type="protein sequence ID" value="MEQ2162596.1"/>
    <property type="molecule type" value="Genomic_DNA"/>
</dbReference>
<evidence type="ECO:0000313" key="2">
    <source>
        <dbReference type="EMBL" id="MEQ2162596.1"/>
    </source>
</evidence>
<feature type="compositionally biased region" description="Basic and acidic residues" evidence="1">
    <location>
        <begin position="1"/>
        <end position="10"/>
    </location>
</feature>
<reference evidence="2 3" key="1">
    <citation type="submission" date="2021-06" db="EMBL/GenBank/DDBJ databases">
        <authorList>
            <person name="Palmer J.M."/>
        </authorList>
    </citation>
    <scope>NUCLEOTIDE SEQUENCE [LARGE SCALE GENOMIC DNA]</scope>
    <source>
        <strain evidence="2 3">GA_2019</strain>
        <tissue evidence="2">Muscle</tissue>
    </source>
</reference>
<comment type="caution">
    <text evidence="2">The sequence shown here is derived from an EMBL/GenBank/DDBJ whole genome shotgun (WGS) entry which is preliminary data.</text>
</comment>
<gene>
    <name evidence="2" type="ORF">GOODEAATRI_021395</name>
</gene>
<evidence type="ECO:0000313" key="3">
    <source>
        <dbReference type="Proteomes" id="UP001476798"/>
    </source>
</evidence>
<evidence type="ECO:0000256" key="1">
    <source>
        <dbReference type="SAM" id="MobiDB-lite"/>
    </source>
</evidence>
<feature type="region of interest" description="Disordered" evidence="1">
    <location>
        <begin position="1"/>
        <end position="135"/>
    </location>
</feature>
<proteinExistence type="predicted"/>
<name>A0ABV0MUN8_9TELE</name>
<feature type="compositionally biased region" description="Polar residues" evidence="1">
    <location>
        <begin position="25"/>
        <end position="36"/>
    </location>
</feature>
<organism evidence="2 3">
    <name type="scientific">Goodea atripinnis</name>
    <dbReference type="NCBI Taxonomy" id="208336"/>
    <lineage>
        <taxon>Eukaryota</taxon>
        <taxon>Metazoa</taxon>
        <taxon>Chordata</taxon>
        <taxon>Craniata</taxon>
        <taxon>Vertebrata</taxon>
        <taxon>Euteleostomi</taxon>
        <taxon>Actinopterygii</taxon>
        <taxon>Neopterygii</taxon>
        <taxon>Teleostei</taxon>
        <taxon>Neoteleostei</taxon>
        <taxon>Acanthomorphata</taxon>
        <taxon>Ovalentaria</taxon>
        <taxon>Atherinomorphae</taxon>
        <taxon>Cyprinodontiformes</taxon>
        <taxon>Goodeidae</taxon>
        <taxon>Goodea</taxon>
    </lineage>
</organism>